<evidence type="ECO:0000313" key="2">
    <source>
        <dbReference type="Proteomes" id="UP000297149"/>
    </source>
</evidence>
<evidence type="ECO:0000313" key="1">
    <source>
        <dbReference type="EMBL" id="QCD42797.1"/>
    </source>
</evidence>
<dbReference type="EMBL" id="CP039396">
    <property type="protein sequence ID" value="QCD42797.1"/>
    <property type="molecule type" value="Genomic_DNA"/>
</dbReference>
<dbReference type="AlphaFoldDB" id="A0A4P7W4C0"/>
<dbReference type="Proteomes" id="UP000297149">
    <property type="component" value="Chromosome"/>
</dbReference>
<keyword evidence="2" id="KW-1185">Reference proteome</keyword>
<dbReference type="RefSeq" id="WP_128701852.1">
    <property type="nucleotide sequence ID" value="NZ_CP039396.1"/>
</dbReference>
<gene>
    <name evidence="1" type="ORF">E7747_11185</name>
</gene>
<dbReference type="KEGG" id="ddb:E7747_11185"/>
<accession>A0A4P7W4C0</accession>
<protein>
    <submittedName>
        <fullName evidence="1">Uncharacterized protein</fullName>
    </submittedName>
</protein>
<proteinExistence type="predicted"/>
<name>A0A4P7W4C0_9BACT</name>
<sequence>MDKIFKIIRISEDGIQTMIPKYFQNSYGVLENAVTFNMQLHRISNILDPMLRLQYRNGIAIPVGLNPRERAYVSFGTDIYCISEVFENEKPNFSLLFQAASLVN</sequence>
<reference evidence="2" key="1">
    <citation type="submission" date="2019-02" db="EMBL/GenBank/DDBJ databases">
        <title>Isolation and identification of novel species under the genus Muribaculum.</title>
        <authorList>
            <person name="Miyake S."/>
            <person name="Ding Y."/>
            <person name="Low A."/>
            <person name="Soh M."/>
            <person name="Seedorf H."/>
        </authorList>
    </citation>
    <scope>NUCLEOTIDE SEQUENCE [LARGE SCALE GENOMIC DNA]</scope>
    <source>
        <strain evidence="2">H5</strain>
    </source>
</reference>
<organism evidence="1 2">
    <name type="scientific">Duncaniella dubosii</name>
    <dbReference type="NCBI Taxonomy" id="2518971"/>
    <lineage>
        <taxon>Bacteria</taxon>
        <taxon>Pseudomonadati</taxon>
        <taxon>Bacteroidota</taxon>
        <taxon>Bacteroidia</taxon>
        <taxon>Bacteroidales</taxon>
        <taxon>Muribaculaceae</taxon>
        <taxon>Duncaniella</taxon>
    </lineage>
</organism>